<feature type="region of interest" description="Disordered" evidence="5">
    <location>
        <begin position="271"/>
        <end position="365"/>
    </location>
</feature>
<sequence>MEKPTGTVRHIGQLDDVMKANFERLRQHANAEIAKCDEAIALQKAHIDQLNTDIRKIRSLPQKLRHDEWLPVNGCAFVRGTLDNTNKFLTMLGSEYFAERSATETVAFLERKITAAKDTIEKLGKQRGAAVSRVSFAEMFEDTEDMVEIQEPFCPEALKTGTTDAPEVSKDDFEDMMKRLDELEKQEEDNGELAEESGEKSVDAIEEVETDGVQRVESAKLDAPKKVSQPESTKMAAPNGIPKPEPAKLIAPKGVSQADFDALLKKVDELVASSDSESDYEGEDDSADEEELDSDDSLPPTTEHALNTVPVPATTSSPPIPNPNPQRRRSVAFAPTLERGPSPVPAPEEASPAPTKSILRNKDVKTPVNEAAVRAMDESDVKQKKILPATDAFRGTFIEHDPMNLGPSTSTAVIEPLPTPKKPVSRFKQQRKGPSS</sequence>
<feature type="region of interest" description="Disordered" evidence="5">
    <location>
        <begin position="398"/>
        <end position="436"/>
    </location>
</feature>
<feature type="compositionally biased region" description="Basic and acidic residues" evidence="5">
    <location>
        <begin position="212"/>
        <end position="225"/>
    </location>
</feature>
<dbReference type="Pfam" id="PF02996">
    <property type="entry name" value="Prefoldin"/>
    <property type="match status" value="1"/>
</dbReference>
<dbReference type="GO" id="GO:0003682">
    <property type="term" value="F:chromatin binding"/>
    <property type="evidence" value="ECO:0007669"/>
    <property type="project" value="TreeGrafter"/>
</dbReference>
<dbReference type="GO" id="GO:0005634">
    <property type="term" value="C:nucleus"/>
    <property type="evidence" value="ECO:0007669"/>
    <property type="project" value="UniProtKB-SubCell"/>
</dbReference>
<organism evidence="6 7">
    <name type="scientific">Panagrellus redivivus</name>
    <name type="common">Microworm</name>
    <dbReference type="NCBI Taxonomy" id="6233"/>
    <lineage>
        <taxon>Eukaryota</taxon>
        <taxon>Metazoa</taxon>
        <taxon>Ecdysozoa</taxon>
        <taxon>Nematoda</taxon>
        <taxon>Chromadorea</taxon>
        <taxon>Rhabditida</taxon>
        <taxon>Tylenchina</taxon>
        <taxon>Panagrolaimomorpha</taxon>
        <taxon>Panagrolaimoidea</taxon>
        <taxon>Panagrolaimidae</taxon>
        <taxon>Panagrellus</taxon>
    </lineage>
</organism>
<feature type="compositionally biased region" description="Acidic residues" evidence="5">
    <location>
        <begin position="276"/>
        <end position="296"/>
    </location>
</feature>
<evidence type="ECO:0000256" key="4">
    <source>
        <dbReference type="ARBA" id="ARBA00038295"/>
    </source>
</evidence>
<evidence type="ECO:0000313" key="6">
    <source>
        <dbReference type="Proteomes" id="UP000492821"/>
    </source>
</evidence>
<keyword evidence="3" id="KW-0539">Nucleus</keyword>
<dbReference type="AlphaFoldDB" id="A0A7E4V0K3"/>
<dbReference type="SUPFAM" id="SSF46579">
    <property type="entry name" value="Prefoldin"/>
    <property type="match status" value="1"/>
</dbReference>
<feature type="compositionally biased region" description="Basic residues" evidence="5">
    <location>
        <begin position="423"/>
        <end position="436"/>
    </location>
</feature>
<evidence type="ECO:0000313" key="7">
    <source>
        <dbReference type="WBParaSite" id="Pan_g15121.t1"/>
    </source>
</evidence>
<feature type="compositionally biased region" description="Acidic residues" evidence="5">
    <location>
        <begin position="185"/>
        <end position="196"/>
    </location>
</feature>
<keyword evidence="6" id="KW-1185">Reference proteome</keyword>
<comment type="subunit">
    <text evidence="2">Heterohexamer of two PFD-alpha type and four PFD-beta type subunits.</text>
</comment>
<dbReference type="PANTHER" id="PTHR15111">
    <property type="entry name" value="RNA POLYMERASE II SUBUNIT 5-MEDIATING PROTEIN NNX3"/>
    <property type="match status" value="1"/>
</dbReference>
<dbReference type="WBParaSite" id="Pan_g15121.t1">
    <property type="protein sequence ID" value="Pan_g15121.t1"/>
    <property type="gene ID" value="Pan_g15121"/>
</dbReference>
<protein>
    <submittedName>
        <fullName evidence="7">Unconventional prefoldin RPB5 interactor 1</fullName>
    </submittedName>
</protein>
<comment type="subcellular location">
    <subcellularLocation>
        <location evidence="1">Nucleus</location>
    </subcellularLocation>
</comment>
<dbReference type="GO" id="GO:0003714">
    <property type="term" value="F:transcription corepressor activity"/>
    <property type="evidence" value="ECO:0007669"/>
    <property type="project" value="TreeGrafter"/>
</dbReference>
<evidence type="ECO:0000256" key="1">
    <source>
        <dbReference type="ARBA" id="ARBA00004123"/>
    </source>
</evidence>
<comment type="similarity">
    <text evidence="4">Belongs to the RNA polymerase II subunit 5-mediating protein family.</text>
</comment>
<dbReference type="InterPro" id="IPR052255">
    <property type="entry name" value="RNA_pol_II_subunit5-mediator"/>
</dbReference>
<reference evidence="7" key="2">
    <citation type="submission" date="2020-10" db="UniProtKB">
        <authorList>
            <consortium name="WormBaseParasite"/>
        </authorList>
    </citation>
    <scope>IDENTIFICATION</scope>
</reference>
<dbReference type="Proteomes" id="UP000492821">
    <property type="component" value="Unassembled WGS sequence"/>
</dbReference>
<dbReference type="Gene3D" id="1.10.287.370">
    <property type="match status" value="1"/>
</dbReference>
<feature type="compositionally biased region" description="Low complexity" evidence="5">
    <location>
        <begin position="308"/>
        <end position="317"/>
    </location>
</feature>
<dbReference type="PANTHER" id="PTHR15111:SF0">
    <property type="entry name" value="UNCONVENTIONAL PREFOLDIN RPB5 INTERACTOR 1"/>
    <property type="match status" value="1"/>
</dbReference>
<dbReference type="GO" id="GO:0019212">
    <property type="term" value="F:phosphatase inhibitor activity"/>
    <property type="evidence" value="ECO:0007669"/>
    <property type="project" value="TreeGrafter"/>
</dbReference>
<evidence type="ECO:0000256" key="3">
    <source>
        <dbReference type="ARBA" id="ARBA00023242"/>
    </source>
</evidence>
<dbReference type="InterPro" id="IPR004127">
    <property type="entry name" value="Prefoldin_subunit_alpha"/>
</dbReference>
<dbReference type="InterPro" id="IPR009053">
    <property type="entry name" value="Prefoldin"/>
</dbReference>
<evidence type="ECO:0000256" key="2">
    <source>
        <dbReference type="ARBA" id="ARBA00011695"/>
    </source>
</evidence>
<feature type="region of interest" description="Disordered" evidence="5">
    <location>
        <begin position="210"/>
        <end position="253"/>
    </location>
</feature>
<dbReference type="CDD" id="cd23159">
    <property type="entry name" value="Prefoldin_URI1"/>
    <property type="match status" value="1"/>
</dbReference>
<dbReference type="GO" id="GO:0000122">
    <property type="term" value="P:negative regulation of transcription by RNA polymerase II"/>
    <property type="evidence" value="ECO:0007669"/>
    <property type="project" value="TreeGrafter"/>
</dbReference>
<accession>A0A7E4V0K3</accession>
<reference evidence="6" key="1">
    <citation type="journal article" date="2013" name="Genetics">
        <title>The draft genome and transcriptome of Panagrellus redivivus are shaped by the harsh demands of a free-living lifestyle.</title>
        <authorList>
            <person name="Srinivasan J."/>
            <person name="Dillman A.R."/>
            <person name="Macchietto M.G."/>
            <person name="Heikkinen L."/>
            <person name="Lakso M."/>
            <person name="Fracchia K.M."/>
            <person name="Antoshechkin I."/>
            <person name="Mortazavi A."/>
            <person name="Wong G."/>
            <person name="Sternberg P.W."/>
        </authorList>
    </citation>
    <scope>NUCLEOTIDE SEQUENCE [LARGE SCALE GENOMIC DNA]</scope>
    <source>
        <strain evidence="6">MT8872</strain>
    </source>
</reference>
<name>A0A7E4V0K3_PANRE</name>
<proteinExistence type="inferred from homology"/>
<feature type="region of interest" description="Disordered" evidence="5">
    <location>
        <begin position="185"/>
        <end position="204"/>
    </location>
</feature>
<evidence type="ECO:0000256" key="5">
    <source>
        <dbReference type="SAM" id="MobiDB-lite"/>
    </source>
</evidence>